<evidence type="ECO:0000313" key="2">
    <source>
        <dbReference type="EMBL" id="KAG2430902.1"/>
    </source>
</evidence>
<organism evidence="2 3">
    <name type="scientific">Chlamydomonas incerta</name>
    <dbReference type="NCBI Taxonomy" id="51695"/>
    <lineage>
        <taxon>Eukaryota</taxon>
        <taxon>Viridiplantae</taxon>
        <taxon>Chlorophyta</taxon>
        <taxon>core chlorophytes</taxon>
        <taxon>Chlorophyceae</taxon>
        <taxon>CS clade</taxon>
        <taxon>Chlamydomonadales</taxon>
        <taxon>Chlamydomonadaceae</taxon>
        <taxon>Chlamydomonas</taxon>
    </lineage>
</organism>
<feature type="region of interest" description="Disordered" evidence="1">
    <location>
        <begin position="274"/>
        <end position="312"/>
    </location>
</feature>
<accession>A0A835VVI6</accession>
<dbReference type="Pfam" id="PF07173">
    <property type="entry name" value="GRDP-like"/>
    <property type="match status" value="1"/>
</dbReference>
<dbReference type="OrthoDB" id="2684236at2759"/>
<dbReference type="PANTHER" id="PTHR34365:SF7">
    <property type="entry name" value="GLYCINE-RICH DOMAIN-CONTAINING PROTEIN 1"/>
    <property type="match status" value="1"/>
</dbReference>
<feature type="compositionally biased region" description="Gly residues" evidence="1">
    <location>
        <begin position="526"/>
        <end position="535"/>
    </location>
</feature>
<keyword evidence="3" id="KW-1185">Reference proteome</keyword>
<name>A0A835VVI6_CHLIN</name>
<feature type="compositionally biased region" description="Gly residues" evidence="1">
    <location>
        <begin position="274"/>
        <end position="286"/>
    </location>
</feature>
<sequence>MEIAEVADVVPANLERQTTRLIRLLSAVDTFPRGGIYSGYYALQAALRYEHHWAKLLQLQTAGPAAATATADVAGAQLQPQAGGAPDGDPACAAPPGNMLPPLDVAYAWWVHRQDPAMYLRGLAAAGCGQAAATGYGSLQALGFGPSRQEEWAAWSAVSGRAPVWPPPPPGSDYDLSQRMTAAPPAFAVTLAEAMQRYAGLLHSWLRPQYLDPAFLAAARVRYARFLALRAAHPHAPLLVPAADIALMWHTHLAFADSYAAACERLFGHLHGGGGGGSGSQGGGSAAGEEQQEAAAGGGAKAGKGDEEEQERRRRVVLWRPGYVEVERAELVAGYQATAALYEQEYGEPYDDPDTSWLPLSLPYPLAAPKSPLRPLLRLFDDVPSRLEDLSRRKAADAARSCGAVALSFAPGAVPRAGAHALFAAWVAARALGREVLRAPLCACLPGVAGAEDARLAKSAATALVGLGFFLDLPAWGGHPFLAAIRQRKGLWEDVKAADAATAAAAAAAGGAAGKGDAGASRRSSSGGGGGGGGTPRAAANGGAGGADGSPFADKAKRRSAAGGAAATDGDDAHSVAGGGGGGGGIGGGLIGRSPSLTSRGTSALVAAAGGGRAALCYSADGLAAARGPLAPTFRIFDVDHFVAAYELNYEMLGVGAALVAAGVPGPRGRAPYTVRGLGSRLSRPRFVEALTKAFDQQWAAATSSNGGSVWSRIEAERAKSARRAGSSGGGGGGGQGAKGFKELAAAGLGGGAAGVRGSDYYNAGTFIPTINIHVEDDDDGGGSHEALQLAEILAEARVH</sequence>
<dbReference type="AlphaFoldDB" id="A0A835VVI6"/>
<dbReference type="InterPro" id="IPR009836">
    <property type="entry name" value="GRDP-like"/>
</dbReference>
<dbReference type="EMBL" id="JAEHOC010000026">
    <property type="protein sequence ID" value="KAG2430902.1"/>
    <property type="molecule type" value="Genomic_DNA"/>
</dbReference>
<gene>
    <name evidence="2" type="ORF">HXX76_009875</name>
</gene>
<dbReference type="PANTHER" id="PTHR34365">
    <property type="entry name" value="ENOLASE (DUF1399)"/>
    <property type="match status" value="1"/>
</dbReference>
<evidence type="ECO:0000256" key="1">
    <source>
        <dbReference type="SAM" id="MobiDB-lite"/>
    </source>
</evidence>
<reference evidence="2" key="1">
    <citation type="journal article" date="2020" name="bioRxiv">
        <title>Comparative genomics of Chlamydomonas.</title>
        <authorList>
            <person name="Craig R.J."/>
            <person name="Hasan A.R."/>
            <person name="Ness R.W."/>
            <person name="Keightley P.D."/>
        </authorList>
    </citation>
    <scope>NUCLEOTIDE SEQUENCE</scope>
    <source>
        <strain evidence="2">SAG 7.73</strain>
    </source>
</reference>
<evidence type="ECO:0000313" key="3">
    <source>
        <dbReference type="Proteomes" id="UP000650467"/>
    </source>
</evidence>
<feature type="region of interest" description="Disordered" evidence="1">
    <location>
        <begin position="512"/>
        <end position="579"/>
    </location>
</feature>
<proteinExistence type="predicted"/>
<dbReference type="Proteomes" id="UP000650467">
    <property type="component" value="Unassembled WGS sequence"/>
</dbReference>
<comment type="caution">
    <text evidence="2">The sequence shown here is derived from an EMBL/GenBank/DDBJ whole genome shotgun (WGS) entry which is preliminary data.</text>
</comment>
<protein>
    <submittedName>
        <fullName evidence="2">Uncharacterized protein</fullName>
    </submittedName>
</protein>